<comment type="catalytic activity">
    <reaction evidence="3">
        <text>D-mannitol 1-phosphate + NAD(+) = beta-D-fructose 6-phosphate + NADH + H(+)</text>
        <dbReference type="Rhea" id="RHEA:19661"/>
        <dbReference type="ChEBI" id="CHEBI:15378"/>
        <dbReference type="ChEBI" id="CHEBI:57540"/>
        <dbReference type="ChEBI" id="CHEBI:57634"/>
        <dbReference type="ChEBI" id="CHEBI:57945"/>
        <dbReference type="ChEBI" id="CHEBI:61381"/>
        <dbReference type="EC" id="1.1.1.17"/>
    </reaction>
</comment>
<dbReference type="SUPFAM" id="SSF48179">
    <property type="entry name" value="6-phosphogluconate dehydrogenase C-terminal domain-like"/>
    <property type="match status" value="1"/>
</dbReference>
<dbReference type="InterPro" id="IPR013328">
    <property type="entry name" value="6PGD_dom2"/>
</dbReference>
<evidence type="ECO:0000256" key="1">
    <source>
        <dbReference type="ARBA" id="ARBA00023002"/>
    </source>
</evidence>
<dbReference type="AlphaFoldDB" id="A0A1B3XPL6"/>
<dbReference type="Pfam" id="PF01232">
    <property type="entry name" value="Mannitol_dh"/>
    <property type="match status" value="1"/>
</dbReference>
<evidence type="ECO:0000259" key="4">
    <source>
        <dbReference type="Pfam" id="PF01232"/>
    </source>
</evidence>
<dbReference type="KEGG" id="bmur:ABE28_012465"/>
<dbReference type="PANTHER" id="PTHR30524">
    <property type="entry name" value="MANNITOL-1-PHOSPHATE 5-DEHYDROGENASE"/>
    <property type="match status" value="1"/>
</dbReference>
<dbReference type="GO" id="GO:0019592">
    <property type="term" value="P:mannitol catabolic process"/>
    <property type="evidence" value="ECO:0007669"/>
    <property type="project" value="TreeGrafter"/>
</dbReference>
<feature type="domain" description="Mannitol dehydrogenase C-terminal" evidence="5">
    <location>
        <begin position="284"/>
        <end position="491"/>
    </location>
</feature>
<evidence type="ECO:0000256" key="2">
    <source>
        <dbReference type="ARBA" id="ARBA00023027"/>
    </source>
</evidence>
<protein>
    <submittedName>
        <fullName evidence="6">Altronate oxidoreductase</fullName>
    </submittedName>
</protein>
<dbReference type="EMBL" id="CP017080">
    <property type="protein sequence ID" value="AOH55164.1"/>
    <property type="molecule type" value="Genomic_DNA"/>
</dbReference>
<accession>A0A1B3XPL6</accession>
<sequence>MNSADQKRLDQDTKSVTHAKMLDYPIKVLQIGEGNFLRGFFDWMIAECNKQGHFKGSIAVTQPRPSGKGKIEEMKQQDGCYTLMLRGSHRGVKVEHTEVISVFSKVINPYEDWREFLALAKIPTLEFIVSNTTEAGLKYQPTPLVEGKPIEAFPGRLTAFLYQRFLHFGGASDKGLIMLPCELLERNGDSLKQCVLKYCTDWDLPKTFMDWVERDNLFLNSLVDRIVTGFPVKESGELYSSWGYKDTLLTTAEPYHLWVIEGDPDLDNRLPLQRSGLNVRWVKNLAPYQLRKVRVLNGLHTLMAPLGILFDMEEVKQAIDHPDFHHLLCQAIKEEIIPSLPFSQDELLEYGESVMERFANPYVHHLLSDISLNSMSKFKVRLLPTLEGYHEWNGRLPASITRGFAGLLRFYKGEVVNGQYIGKSFKGKKYIIKDDLPVIEFFQKQWSLHDRKEISAKQLIEAILHNQELWGKDLNTIKGLAKELTHHLEEMIEGASSI</sequence>
<dbReference type="InterPro" id="IPR013131">
    <property type="entry name" value="Mannitol_DH_N"/>
</dbReference>
<organism evidence="6 7">
    <name type="scientific">Peribacillus muralis</name>
    <dbReference type="NCBI Taxonomy" id="264697"/>
    <lineage>
        <taxon>Bacteria</taxon>
        <taxon>Bacillati</taxon>
        <taxon>Bacillota</taxon>
        <taxon>Bacilli</taxon>
        <taxon>Bacillales</taxon>
        <taxon>Bacillaceae</taxon>
        <taxon>Peribacillus</taxon>
    </lineage>
</organism>
<reference evidence="6 7" key="1">
    <citation type="submission" date="2016-08" db="EMBL/GenBank/DDBJ databases">
        <title>Complete genome sequence of Bacillus muralis G25-68, a strain with toxicity to nematodes.</title>
        <authorList>
            <person name="Zheng Z."/>
        </authorList>
    </citation>
    <scope>NUCLEOTIDE SEQUENCE [LARGE SCALE GENOMIC DNA]</scope>
    <source>
        <strain evidence="6 7">G25-68</strain>
    </source>
</reference>
<feature type="domain" description="Mannitol dehydrogenase N-terminal" evidence="4">
    <location>
        <begin position="27"/>
        <end position="272"/>
    </location>
</feature>
<dbReference type="Proteomes" id="UP000077926">
    <property type="component" value="Chromosome"/>
</dbReference>
<evidence type="ECO:0000256" key="3">
    <source>
        <dbReference type="ARBA" id="ARBA00048615"/>
    </source>
</evidence>
<dbReference type="Gene3D" id="3.40.50.720">
    <property type="entry name" value="NAD(P)-binding Rossmann-like Domain"/>
    <property type="match status" value="1"/>
</dbReference>
<dbReference type="NCBIfam" id="NF002969">
    <property type="entry name" value="PRK03643.1"/>
    <property type="match status" value="1"/>
</dbReference>
<gene>
    <name evidence="6" type="ORF">ABE28_012465</name>
</gene>
<dbReference type="OrthoDB" id="9768714at2"/>
<keyword evidence="1" id="KW-0560">Oxidoreductase</keyword>
<keyword evidence="7" id="KW-1185">Reference proteome</keyword>
<evidence type="ECO:0000313" key="7">
    <source>
        <dbReference type="Proteomes" id="UP000077926"/>
    </source>
</evidence>
<name>A0A1B3XPL6_9BACI</name>
<dbReference type="InterPro" id="IPR036291">
    <property type="entry name" value="NAD(P)-bd_dom_sf"/>
</dbReference>
<evidence type="ECO:0000313" key="6">
    <source>
        <dbReference type="EMBL" id="AOH55164.1"/>
    </source>
</evidence>
<dbReference type="Gene3D" id="1.10.1040.10">
    <property type="entry name" value="N-(1-d-carboxylethyl)-l-norvaline Dehydrogenase, domain 2"/>
    <property type="match status" value="1"/>
</dbReference>
<dbReference type="GO" id="GO:0008926">
    <property type="term" value="F:mannitol-1-phosphate 5-dehydrogenase activity"/>
    <property type="evidence" value="ECO:0007669"/>
    <property type="project" value="UniProtKB-EC"/>
</dbReference>
<keyword evidence="2" id="KW-0520">NAD</keyword>
<proteinExistence type="predicted"/>
<dbReference type="Pfam" id="PF08125">
    <property type="entry name" value="Mannitol_dh_C"/>
    <property type="match status" value="1"/>
</dbReference>
<dbReference type="InterPro" id="IPR013118">
    <property type="entry name" value="Mannitol_DH_C"/>
</dbReference>
<dbReference type="RefSeq" id="WP_064464823.1">
    <property type="nucleotide sequence ID" value="NZ_CP017080.1"/>
</dbReference>
<dbReference type="STRING" id="264697.ABE28_012465"/>
<dbReference type="PANTHER" id="PTHR30524:SF0">
    <property type="entry name" value="ALTRONATE OXIDOREDUCTASE-RELATED"/>
    <property type="match status" value="1"/>
</dbReference>
<dbReference type="GO" id="GO:0005829">
    <property type="term" value="C:cytosol"/>
    <property type="evidence" value="ECO:0007669"/>
    <property type="project" value="TreeGrafter"/>
</dbReference>
<evidence type="ECO:0000259" key="5">
    <source>
        <dbReference type="Pfam" id="PF08125"/>
    </source>
</evidence>
<dbReference type="SUPFAM" id="SSF51735">
    <property type="entry name" value="NAD(P)-binding Rossmann-fold domains"/>
    <property type="match status" value="1"/>
</dbReference>
<dbReference type="InterPro" id="IPR008927">
    <property type="entry name" value="6-PGluconate_DH-like_C_sf"/>
</dbReference>